<dbReference type="InterPro" id="IPR050766">
    <property type="entry name" value="Bact_Lucif_Oxidored"/>
</dbReference>
<proteinExistence type="predicted"/>
<dbReference type="InterPro" id="IPR011251">
    <property type="entry name" value="Luciferase-like_dom"/>
</dbReference>
<keyword evidence="2" id="KW-0560">Oxidoreductase</keyword>
<evidence type="ECO:0000259" key="1">
    <source>
        <dbReference type="Pfam" id="PF00296"/>
    </source>
</evidence>
<dbReference type="SUPFAM" id="SSF51679">
    <property type="entry name" value="Bacterial luciferase-like"/>
    <property type="match status" value="1"/>
</dbReference>
<keyword evidence="4" id="KW-1185">Reference proteome</keyword>
<dbReference type="GO" id="GO:0005829">
    <property type="term" value="C:cytosol"/>
    <property type="evidence" value="ECO:0007669"/>
    <property type="project" value="TreeGrafter"/>
</dbReference>
<feature type="domain" description="Luciferase-like" evidence="1">
    <location>
        <begin position="25"/>
        <end position="305"/>
    </location>
</feature>
<reference evidence="2" key="1">
    <citation type="submission" date="2014-05" db="EMBL/GenBank/DDBJ databases">
        <authorList>
            <person name="Horn Fabian"/>
        </authorList>
    </citation>
    <scope>NUCLEOTIDE SEQUENCE</scope>
</reference>
<dbReference type="Pfam" id="PF00296">
    <property type="entry name" value="Bac_luciferase"/>
    <property type="match status" value="1"/>
</dbReference>
<name>A0A060ZJK9_9ACTN</name>
<dbReference type="GO" id="GO:0016705">
    <property type="term" value="F:oxidoreductase activity, acting on paired donors, with incorporation or reduction of molecular oxygen"/>
    <property type="evidence" value="ECO:0007669"/>
    <property type="project" value="InterPro"/>
</dbReference>
<evidence type="ECO:0000313" key="4">
    <source>
        <dbReference type="Proteomes" id="UP000756710"/>
    </source>
</evidence>
<dbReference type="RefSeq" id="WP_209468767.1">
    <property type="nucleotide sequence ID" value="NZ_BAABDR010000033.1"/>
</dbReference>
<dbReference type="EMBL" id="LK022848">
    <property type="protein sequence ID" value="CDR02115.1"/>
    <property type="molecule type" value="Genomic_DNA"/>
</dbReference>
<accession>A0A060ZJK9</accession>
<dbReference type="InterPro" id="IPR036661">
    <property type="entry name" value="Luciferase-like_sf"/>
</dbReference>
<evidence type="ECO:0000313" key="2">
    <source>
        <dbReference type="EMBL" id="CDR02115.1"/>
    </source>
</evidence>
<dbReference type="Proteomes" id="UP000756710">
    <property type="component" value="Unassembled WGS sequence"/>
</dbReference>
<protein>
    <submittedName>
        <fullName evidence="3">Alkanesulfonate monooxygenase SsuD/methylene tetrahydromethanopterin reductase-like flavin-dependent oxidoreductase (Luciferase family)</fullName>
    </submittedName>
    <submittedName>
        <fullName evidence="2">Luciferase-like monooxygenase</fullName>
    </submittedName>
</protein>
<dbReference type="EMBL" id="JAGGLR010000011">
    <property type="protein sequence ID" value="MBP2063185.1"/>
    <property type="molecule type" value="Genomic_DNA"/>
</dbReference>
<dbReference type="PANTHER" id="PTHR30137:SF15">
    <property type="entry name" value="BLL6902 PROTEIN"/>
    <property type="match status" value="1"/>
</dbReference>
<dbReference type="AlphaFoldDB" id="A0A060ZJK9"/>
<dbReference type="HOGENOM" id="CLU_027853_3_1_11"/>
<keyword evidence="2" id="KW-0503">Monooxygenase</keyword>
<dbReference type="Gene3D" id="3.20.20.30">
    <property type="entry name" value="Luciferase-like domain"/>
    <property type="match status" value="1"/>
</dbReference>
<organism evidence="2">
    <name type="scientific">Streptomyces iranensis</name>
    <dbReference type="NCBI Taxonomy" id="576784"/>
    <lineage>
        <taxon>Bacteria</taxon>
        <taxon>Bacillati</taxon>
        <taxon>Actinomycetota</taxon>
        <taxon>Actinomycetes</taxon>
        <taxon>Kitasatosporales</taxon>
        <taxon>Streptomycetaceae</taxon>
        <taxon>Streptomyces</taxon>
        <taxon>Streptomyces violaceusniger group</taxon>
    </lineage>
</organism>
<dbReference type="GO" id="GO:0004497">
    <property type="term" value="F:monooxygenase activity"/>
    <property type="evidence" value="ECO:0007669"/>
    <property type="project" value="UniProtKB-KW"/>
</dbReference>
<evidence type="ECO:0000313" key="3">
    <source>
        <dbReference type="EMBL" id="MBP2063185.1"/>
    </source>
</evidence>
<dbReference type="PANTHER" id="PTHR30137">
    <property type="entry name" value="LUCIFERASE-LIKE MONOOXYGENASE"/>
    <property type="match status" value="1"/>
</dbReference>
<reference evidence="3 4" key="2">
    <citation type="submission" date="2021-03" db="EMBL/GenBank/DDBJ databases">
        <title>Genomic Encyclopedia of Type Strains, Phase IV (KMG-IV): sequencing the most valuable type-strain genomes for metagenomic binning, comparative biology and taxonomic classification.</title>
        <authorList>
            <person name="Goeker M."/>
        </authorList>
    </citation>
    <scope>NUCLEOTIDE SEQUENCE [LARGE SCALE GENOMIC DNA]</scope>
    <source>
        <strain evidence="3 4">DSM 41954</strain>
    </source>
</reference>
<gene>
    <name evidence="3" type="ORF">J2Z30_004206</name>
    <name evidence="2" type="ORF">SIRAN622</name>
</gene>
<sequence>MSERTPERAGAVGAGVADGRPFRLCFLLHLDSDLAPAAAYRQAIDLFVAAERLGYDSGWVIHRHFRQGNEHVSAPLVLLAAIAEHTSRIRLGTGVFVLPLADPLVVAEDAAVLDELSGGRVELGIGSGPFPTAWEAFGRSLDDKQALFDRNVAKLHEVLEGRPVNTAGEVLHPPDTGVRRRLWQATTSDPVRAVDAAIAAARTGDGLQLSRAGDWAGRQSTGQQADIVASYRRAAAEAGYEPRVQVSRAVYPHPDSAGALRAVAPGVRRWQSWGSRRRDDVELSVEEYLERDRSLFGPAGAVAESLAADPSLAGATDLLVSFVPGVPEFDEHIRLLTATAREVAPLLGWHPLQEPRATVSEPPIPRRGAPRP</sequence>